<evidence type="ECO:0000313" key="4">
    <source>
        <dbReference type="WBParaSite" id="MhA1_Contig394.frz3.gene7"/>
    </source>
</evidence>
<feature type="signal peptide" evidence="2">
    <location>
        <begin position="1"/>
        <end position="20"/>
    </location>
</feature>
<keyword evidence="3" id="KW-1185">Reference proteome</keyword>
<accession>A0A1I8BPP4</accession>
<organism evidence="3 4">
    <name type="scientific">Meloidogyne hapla</name>
    <name type="common">Root-knot nematode worm</name>
    <dbReference type="NCBI Taxonomy" id="6305"/>
    <lineage>
        <taxon>Eukaryota</taxon>
        <taxon>Metazoa</taxon>
        <taxon>Ecdysozoa</taxon>
        <taxon>Nematoda</taxon>
        <taxon>Chromadorea</taxon>
        <taxon>Rhabditida</taxon>
        <taxon>Tylenchina</taxon>
        <taxon>Tylenchomorpha</taxon>
        <taxon>Tylenchoidea</taxon>
        <taxon>Meloidogynidae</taxon>
        <taxon>Meloidogyninae</taxon>
        <taxon>Meloidogyne</taxon>
    </lineage>
</organism>
<keyword evidence="2" id="KW-0732">Signal</keyword>
<feature type="coiled-coil region" evidence="1">
    <location>
        <begin position="188"/>
        <end position="277"/>
    </location>
</feature>
<proteinExistence type="predicted"/>
<protein>
    <submittedName>
        <fullName evidence="4">Uncharacterized protein</fullName>
    </submittedName>
</protein>
<reference evidence="4" key="1">
    <citation type="submission" date="2016-11" db="UniProtKB">
        <authorList>
            <consortium name="WormBaseParasite"/>
        </authorList>
    </citation>
    <scope>IDENTIFICATION</scope>
</reference>
<dbReference type="Proteomes" id="UP000095281">
    <property type="component" value="Unplaced"/>
</dbReference>
<feature type="chain" id="PRO_5009316030" evidence="2">
    <location>
        <begin position="21"/>
        <end position="314"/>
    </location>
</feature>
<evidence type="ECO:0000256" key="1">
    <source>
        <dbReference type="SAM" id="Coils"/>
    </source>
</evidence>
<sequence length="314" mass="37281">MNSLILSVAAALLLFFGFLGNFPRLPQNIYLPPNDPTMCIGELYKHENQLPLLQGYKSIYEPVKLKINGKEKIAPFYEKDTITDEDFQRVYKRQEKWLKDLMIGELIFKKLLLNELNKKEMIEHLKELGIEKEELINEKEIKVGELIIKLKEKEIDKLMEEGTDIEKSMTKEKVKEEKIEERLTKGKNEQIKNIIDKINKMVQKIKNKVNYDKDKKEEEEKIEEIQTLYRKIKKYNKRKGRIVIEDMIEIMEKIKDFEIDEIEAKEITKKVEELETEEIVKNLKDEFEILMKETDMEEIIEIGKALKIGKDKNV</sequence>
<evidence type="ECO:0000313" key="3">
    <source>
        <dbReference type="Proteomes" id="UP000095281"/>
    </source>
</evidence>
<evidence type="ECO:0000256" key="2">
    <source>
        <dbReference type="SAM" id="SignalP"/>
    </source>
</evidence>
<dbReference type="AlphaFoldDB" id="A0A1I8BPP4"/>
<dbReference type="WBParaSite" id="MhA1_Contig394.frz3.gene7">
    <property type="protein sequence ID" value="MhA1_Contig394.frz3.gene7"/>
    <property type="gene ID" value="MhA1_Contig394.frz3.gene7"/>
</dbReference>
<keyword evidence="1" id="KW-0175">Coiled coil</keyword>
<name>A0A1I8BPP4_MELHA</name>